<dbReference type="KEGG" id="tsv:DSM104635_02570"/>
<protein>
    <submittedName>
        <fullName evidence="2">Uncharacterized protein</fullName>
    </submittedName>
</protein>
<sequence>MLERSATLQSRIQQLRPYAAAAKAHAARGWAWTKRWSAWAWATAKVLARRAFILFKRALVATLGVIERTLLSERGRERVHATAVFTLIFAFGVTSVDYLLTGGPELSQGARAAPYTAQASLISARSPRPAADLAFAAPVQTTVDEGVIEDATVTPLSARAPAQASELADAAEPPKPEVERTEAPASERTKVKDEA</sequence>
<gene>
    <name evidence="2" type="ORF">DSM104635_02570</name>
</gene>
<evidence type="ECO:0000313" key="2">
    <source>
        <dbReference type="EMBL" id="QGZ95719.1"/>
    </source>
</evidence>
<evidence type="ECO:0000256" key="1">
    <source>
        <dbReference type="SAM" id="MobiDB-lite"/>
    </source>
</evidence>
<dbReference type="EMBL" id="CP047045">
    <property type="protein sequence ID" value="QGZ95719.1"/>
    <property type="molecule type" value="Genomic_DNA"/>
</dbReference>
<reference evidence="3" key="1">
    <citation type="submission" date="2019-12" db="EMBL/GenBank/DDBJ databases">
        <title>Complete genome of Terracaulis silvestris 0127_4.</title>
        <authorList>
            <person name="Vieira S."/>
            <person name="Riedel T."/>
            <person name="Sproer C."/>
            <person name="Pascual J."/>
            <person name="Boedeker C."/>
            <person name="Overmann J."/>
        </authorList>
    </citation>
    <scope>NUCLEOTIDE SEQUENCE [LARGE SCALE GENOMIC DNA]</scope>
    <source>
        <strain evidence="3">0127_4</strain>
    </source>
</reference>
<keyword evidence="3" id="KW-1185">Reference proteome</keyword>
<name>A0A6I6MM17_9CAUL</name>
<dbReference type="Proteomes" id="UP000431269">
    <property type="component" value="Chromosome"/>
</dbReference>
<feature type="region of interest" description="Disordered" evidence="1">
    <location>
        <begin position="158"/>
        <end position="195"/>
    </location>
</feature>
<accession>A0A6I6MM17</accession>
<evidence type="ECO:0000313" key="3">
    <source>
        <dbReference type="Proteomes" id="UP000431269"/>
    </source>
</evidence>
<dbReference type="RefSeq" id="WP_158766558.1">
    <property type="nucleotide sequence ID" value="NZ_CP047045.1"/>
</dbReference>
<organism evidence="2 3">
    <name type="scientific">Terricaulis silvestris</name>
    <dbReference type="NCBI Taxonomy" id="2686094"/>
    <lineage>
        <taxon>Bacteria</taxon>
        <taxon>Pseudomonadati</taxon>
        <taxon>Pseudomonadota</taxon>
        <taxon>Alphaproteobacteria</taxon>
        <taxon>Caulobacterales</taxon>
        <taxon>Caulobacteraceae</taxon>
        <taxon>Terricaulis</taxon>
    </lineage>
</organism>
<dbReference type="AlphaFoldDB" id="A0A6I6MM17"/>
<feature type="compositionally biased region" description="Basic and acidic residues" evidence="1">
    <location>
        <begin position="172"/>
        <end position="195"/>
    </location>
</feature>
<proteinExistence type="predicted"/>